<organism evidence="2 3">
    <name type="scientific">Castilleja foliolosa</name>
    <dbReference type="NCBI Taxonomy" id="1961234"/>
    <lineage>
        <taxon>Eukaryota</taxon>
        <taxon>Viridiplantae</taxon>
        <taxon>Streptophyta</taxon>
        <taxon>Embryophyta</taxon>
        <taxon>Tracheophyta</taxon>
        <taxon>Spermatophyta</taxon>
        <taxon>Magnoliopsida</taxon>
        <taxon>eudicotyledons</taxon>
        <taxon>Gunneridae</taxon>
        <taxon>Pentapetalae</taxon>
        <taxon>asterids</taxon>
        <taxon>lamiids</taxon>
        <taxon>Lamiales</taxon>
        <taxon>Orobanchaceae</taxon>
        <taxon>Pedicularideae</taxon>
        <taxon>Castillejinae</taxon>
        <taxon>Castilleja</taxon>
    </lineage>
</organism>
<dbReference type="AlphaFoldDB" id="A0ABD3EGW4"/>
<comment type="caution">
    <text evidence="2">The sequence shown here is derived from an EMBL/GenBank/DDBJ whole genome shotgun (WGS) entry which is preliminary data.</text>
</comment>
<evidence type="ECO:0000256" key="1">
    <source>
        <dbReference type="SAM" id="MobiDB-lite"/>
    </source>
</evidence>
<feature type="compositionally biased region" description="Pro residues" evidence="1">
    <location>
        <begin position="8"/>
        <end position="18"/>
    </location>
</feature>
<keyword evidence="3" id="KW-1185">Reference proteome</keyword>
<protein>
    <recommendedName>
        <fullName evidence="4">Coat protein</fullName>
    </recommendedName>
</protein>
<dbReference type="Proteomes" id="UP001632038">
    <property type="component" value="Unassembled WGS sequence"/>
</dbReference>
<feature type="region of interest" description="Disordered" evidence="1">
    <location>
        <begin position="1"/>
        <end position="27"/>
    </location>
</feature>
<accession>A0ABD3EGW4</accession>
<dbReference type="EMBL" id="JAVIJP010000005">
    <property type="protein sequence ID" value="KAL3652375.1"/>
    <property type="molecule type" value="Genomic_DNA"/>
</dbReference>
<evidence type="ECO:0008006" key="4">
    <source>
        <dbReference type="Google" id="ProtNLM"/>
    </source>
</evidence>
<gene>
    <name evidence="2" type="ORF">CASFOL_002056</name>
</gene>
<sequence length="471" mass="52753">MDLNADGPVPPVVPPPPHVAAQPDQTSVGCRHKSGPLGLVLPSKAPGPLVASPLLEIAAATPMRTIQLSNVNIFIPDAQMLFHVLSLCDSMMNSTNRFLKSSPAWLPIVSQLYVSVLWNTMILRVFVNSGYGTEYAHVLNLIRSHLCVDECMIPGPLVPFFQALSATKTPFNWIGDITPGLHSFRSMWNKTNFHPTAHVARQLPFPVIILDQLYAFAHFEPKNQNTSAYSTFRWYSNVFGLTDDVQNILHRMGPQLCGSLYTPQSQFDAARNIWKSIFQNGFNRVVHDKDAFKDFNQLMGFISQDGLVQTDWFSHISVVMQKYAQHFNESAPLKSVSLTGLGSVSVFGTPVKQTLIRDWIYPAATEISPFTTERYSPRREIPATFSVIFGHANQTLEEEDEQFSIVTYTNINLAANNSVQNGHTAIDHTVTHQGHYWTIRPIGESNPVNLKGQYAQFIANRYHQRTANRTT</sequence>
<proteinExistence type="predicted"/>
<reference evidence="3" key="1">
    <citation type="journal article" date="2024" name="IScience">
        <title>Strigolactones Initiate the Formation of Haustorium-like Structures in Castilleja.</title>
        <authorList>
            <person name="Buerger M."/>
            <person name="Peterson D."/>
            <person name="Chory J."/>
        </authorList>
    </citation>
    <scope>NUCLEOTIDE SEQUENCE [LARGE SCALE GENOMIC DNA]</scope>
</reference>
<name>A0ABD3EGW4_9LAMI</name>
<evidence type="ECO:0000313" key="3">
    <source>
        <dbReference type="Proteomes" id="UP001632038"/>
    </source>
</evidence>
<evidence type="ECO:0000313" key="2">
    <source>
        <dbReference type="EMBL" id="KAL3652375.1"/>
    </source>
</evidence>